<accession>F3YYB7</accession>
<dbReference type="HOGENOM" id="CLU_170425_0_0_7"/>
<evidence type="ECO:0000256" key="1">
    <source>
        <dbReference type="SAM" id="SignalP"/>
    </source>
</evidence>
<protein>
    <submittedName>
        <fullName evidence="2">Uncharacterized protein</fullName>
    </submittedName>
</protein>
<gene>
    <name evidence="2" type="ORF">Desaf_1222</name>
</gene>
<reference evidence="2 3" key="1">
    <citation type="journal article" date="2011" name="J. Bacteriol.">
        <title>Genome sequence of the mercury-methylating and pleomorphic Desulfovibrio africanus Strain Walvis Bay.</title>
        <authorList>
            <person name="Brown S.D."/>
            <person name="Wall J.D."/>
            <person name="Kucken A.M."/>
            <person name="Gilmour C.C."/>
            <person name="Podar M."/>
            <person name="Brandt C.C."/>
            <person name="Teshima H."/>
            <person name="Detter J.C."/>
            <person name="Han C.S."/>
            <person name="Land M.L."/>
            <person name="Lucas S."/>
            <person name="Han J."/>
            <person name="Pennacchio L."/>
            <person name="Nolan M."/>
            <person name="Pitluck S."/>
            <person name="Woyke T."/>
            <person name="Goodwin L."/>
            <person name="Palumbo A.V."/>
            <person name="Elias D.A."/>
        </authorList>
    </citation>
    <scope>NUCLEOTIDE SEQUENCE [LARGE SCALE GENOMIC DNA]</scope>
    <source>
        <strain evidence="2 3">Walvis Bay</strain>
    </source>
</reference>
<proteinExistence type="predicted"/>
<dbReference type="RefSeq" id="WP_014259361.1">
    <property type="nucleotide sequence ID" value="NC_016629.1"/>
</dbReference>
<dbReference type="AlphaFoldDB" id="F3YYB7"/>
<sequence precursor="true">MIPRLLAVLALMAALALAPACRRGEAVGAYDAQPPSGPVSMVLQEDGRGVWKTDMDEISFSWSLRQGKLVLHTRDGGVITGRPATEGWLVSVPGADEYLFRRTTP</sequence>
<dbReference type="STRING" id="690850.Desaf_1222"/>
<feature type="signal peptide" evidence="1">
    <location>
        <begin position="1"/>
        <end position="20"/>
    </location>
</feature>
<organism evidence="2 3">
    <name type="scientific">Desulfocurvibacter africanus subsp. africanus str. Walvis Bay</name>
    <dbReference type="NCBI Taxonomy" id="690850"/>
    <lineage>
        <taxon>Bacteria</taxon>
        <taxon>Pseudomonadati</taxon>
        <taxon>Thermodesulfobacteriota</taxon>
        <taxon>Desulfovibrionia</taxon>
        <taxon>Desulfovibrionales</taxon>
        <taxon>Desulfovibrionaceae</taxon>
        <taxon>Desulfocurvibacter</taxon>
    </lineage>
</organism>
<keyword evidence="3" id="KW-1185">Reference proteome</keyword>
<feature type="chain" id="PRO_5003304586" evidence="1">
    <location>
        <begin position="21"/>
        <end position="105"/>
    </location>
</feature>
<name>F3YYB7_DESAF</name>
<dbReference type="EMBL" id="CP003221">
    <property type="protein sequence ID" value="EGJ49561.1"/>
    <property type="molecule type" value="Genomic_DNA"/>
</dbReference>
<evidence type="ECO:0000313" key="3">
    <source>
        <dbReference type="Proteomes" id="UP000007844"/>
    </source>
</evidence>
<dbReference type="eggNOG" id="ENOG5033B8E">
    <property type="taxonomic scope" value="Bacteria"/>
</dbReference>
<dbReference type="Proteomes" id="UP000007844">
    <property type="component" value="Chromosome"/>
</dbReference>
<keyword evidence="1" id="KW-0732">Signal</keyword>
<dbReference type="KEGG" id="daf:Desaf_1222"/>
<evidence type="ECO:0000313" key="2">
    <source>
        <dbReference type="EMBL" id="EGJ49561.1"/>
    </source>
</evidence>